<dbReference type="EMBL" id="PCRZ01000025">
    <property type="protein sequence ID" value="PIP29937.1"/>
    <property type="molecule type" value="Genomic_DNA"/>
</dbReference>
<proteinExistence type="predicted"/>
<accession>A0A2G9Z9V6</accession>
<gene>
    <name evidence="1" type="ORF">COX26_01470</name>
</gene>
<protein>
    <submittedName>
        <fullName evidence="1">Uncharacterized protein</fullName>
    </submittedName>
</protein>
<comment type="caution">
    <text evidence="1">The sequence shown here is derived from an EMBL/GenBank/DDBJ whole genome shotgun (WGS) entry which is preliminary data.</text>
</comment>
<evidence type="ECO:0000313" key="1">
    <source>
        <dbReference type="EMBL" id="PIP29937.1"/>
    </source>
</evidence>
<evidence type="ECO:0000313" key="2">
    <source>
        <dbReference type="Proteomes" id="UP000228812"/>
    </source>
</evidence>
<reference evidence="1 2" key="1">
    <citation type="submission" date="2017-09" db="EMBL/GenBank/DDBJ databases">
        <title>Depth-based differentiation of microbial function through sediment-hosted aquifers and enrichment of novel symbionts in the deep terrestrial subsurface.</title>
        <authorList>
            <person name="Probst A.J."/>
            <person name="Ladd B."/>
            <person name="Jarett J.K."/>
            <person name="Geller-Mcgrath D.E."/>
            <person name="Sieber C.M."/>
            <person name="Emerson J.B."/>
            <person name="Anantharaman K."/>
            <person name="Thomas B.C."/>
            <person name="Malmstrom R."/>
            <person name="Stieglmeier M."/>
            <person name="Klingl A."/>
            <person name="Woyke T."/>
            <person name="Ryan C.M."/>
            <person name="Banfield J.F."/>
        </authorList>
    </citation>
    <scope>NUCLEOTIDE SEQUENCE [LARGE SCALE GENOMIC DNA]</scope>
    <source>
        <strain evidence="1">CG23_combo_of_CG06-09_8_20_14_all_54_14</strain>
    </source>
</reference>
<organism evidence="1 2">
    <name type="scientific">Candidatus Jorgensenbacteria bacterium CG23_combo_of_CG06-09_8_20_14_all_54_14</name>
    <dbReference type="NCBI Taxonomy" id="1974595"/>
    <lineage>
        <taxon>Bacteria</taxon>
        <taxon>Candidatus Joergenseniibacteriota</taxon>
    </lineage>
</organism>
<name>A0A2G9Z9V6_9BACT</name>
<dbReference type="Proteomes" id="UP000228812">
    <property type="component" value="Unassembled WGS sequence"/>
</dbReference>
<sequence>MKRFRRIGVAAKTVAEVGAIKAEVASAFIFQMAANLLFSPVQAVLVLEYFQTFRALLSSRFAAFMRLFSP</sequence>
<dbReference type="AlphaFoldDB" id="A0A2G9Z9V6"/>